<evidence type="ECO:0000313" key="3">
    <source>
        <dbReference type="Proteomes" id="UP000886998"/>
    </source>
</evidence>
<feature type="compositionally biased region" description="Basic and acidic residues" evidence="1">
    <location>
        <begin position="172"/>
        <end position="182"/>
    </location>
</feature>
<evidence type="ECO:0000313" key="2">
    <source>
        <dbReference type="EMBL" id="GFY51912.1"/>
    </source>
</evidence>
<sequence length="453" mass="50494">MERKRKGYLLRKSVSFDIPQQPQKKTPKITCTCDNATSSSRSYDLQTQTITFGEEPKQHKKFSYSSIIKKFSSSPPSDNKVNPKPFDMDADLEFYPVDDHPSPSTFTAWDAFLLEKELDAHQGQKEDDRLPRKNEIQRGPIVVITNSSSCEDVHSEADDLDKTLVTSSPNHDSQKQEDKKFESTSQSEKTLPKEENTCTNPEKPFEANVVPSVPVRTKLVNGIKSAEKPPAKRLKSDKTIPIIPPPSTPKKSYPTPNIPPRMSLHSPARRTRSDPGTPDQPSRIPRPISPKSNPTSNQSDFNIEQSITSPKNIDDSFGENESKVDMTEAMNSVLTETISCTADEQRTVFPDYSEFEEGKITNGPMNLLSETVENGVDYNLHHANGLPETVVEETNSNPFCQEETNPFRVSTESKNPFVNSSNPFEEASSEVTPALQPKAQISAAVKAHPFQKG</sequence>
<feature type="compositionally biased region" description="Low complexity" evidence="1">
    <location>
        <begin position="281"/>
        <end position="290"/>
    </location>
</feature>
<dbReference type="OrthoDB" id="6437700at2759"/>
<reference evidence="2" key="1">
    <citation type="submission" date="2020-08" db="EMBL/GenBank/DDBJ databases">
        <title>Multicomponent nature underlies the extraordinary mechanical properties of spider dragline silk.</title>
        <authorList>
            <person name="Kono N."/>
            <person name="Nakamura H."/>
            <person name="Mori M."/>
            <person name="Yoshida Y."/>
            <person name="Ohtoshi R."/>
            <person name="Malay A.D."/>
            <person name="Moran D.A.P."/>
            <person name="Tomita M."/>
            <person name="Numata K."/>
            <person name="Arakawa K."/>
        </authorList>
    </citation>
    <scope>NUCLEOTIDE SEQUENCE</scope>
</reference>
<feature type="compositionally biased region" description="Polar residues" evidence="1">
    <location>
        <begin position="291"/>
        <end position="311"/>
    </location>
</feature>
<dbReference type="EMBL" id="BMAV01008361">
    <property type="protein sequence ID" value="GFY51912.1"/>
    <property type="molecule type" value="Genomic_DNA"/>
</dbReference>
<feature type="compositionally biased region" description="Basic and acidic residues" evidence="1">
    <location>
        <begin position="151"/>
        <end position="162"/>
    </location>
</feature>
<comment type="caution">
    <text evidence="2">The sequence shown here is derived from an EMBL/GenBank/DDBJ whole genome shotgun (WGS) entry which is preliminary data.</text>
</comment>
<gene>
    <name evidence="2" type="primary">AVEN_236105_1</name>
    <name evidence="2" type="ORF">TNIN_287481</name>
</gene>
<keyword evidence="3" id="KW-1185">Reference proteome</keyword>
<feature type="region of interest" description="Disordered" evidence="1">
    <location>
        <begin position="1"/>
        <end position="32"/>
    </location>
</feature>
<accession>A0A8X6XFU3</accession>
<organism evidence="2 3">
    <name type="scientific">Trichonephila inaurata madagascariensis</name>
    <dbReference type="NCBI Taxonomy" id="2747483"/>
    <lineage>
        <taxon>Eukaryota</taxon>
        <taxon>Metazoa</taxon>
        <taxon>Ecdysozoa</taxon>
        <taxon>Arthropoda</taxon>
        <taxon>Chelicerata</taxon>
        <taxon>Arachnida</taxon>
        <taxon>Araneae</taxon>
        <taxon>Araneomorphae</taxon>
        <taxon>Entelegynae</taxon>
        <taxon>Araneoidea</taxon>
        <taxon>Nephilidae</taxon>
        <taxon>Trichonephila</taxon>
        <taxon>Trichonephila inaurata</taxon>
    </lineage>
</organism>
<protein>
    <submittedName>
        <fullName evidence="2">Uncharacterized protein</fullName>
    </submittedName>
</protein>
<feature type="region of interest" description="Disordered" evidence="1">
    <location>
        <begin position="147"/>
        <end position="329"/>
    </location>
</feature>
<feature type="region of interest" description="Disordered" evidence="1">
    <location>
        <begin position="120"/>
        <end position="139"/>
    </location>
</feature>
<proteinExistence type="predicted"/>
<feature type="compositionally biased region" description="Basic and acidic residues" evidence="1">
    <location>
        <begin position="225"/>
        <end position="238"/>
    </location>
</feature>
<feature type="compositionally biased region" description="Basic and acidic residues" evidence="1">
    <location>
        <begin position="120"/>
        <end position="136"/>
    </location>
</feature>
<evidence type="ECO:0000256" key="1">
    <source>
        <dbReference type="SAM" id="MobiDB-lite"/>
    </source>
</evidence>
<dbReference type="Proteomes" id="UP000886998">
    <property type="component" value="Unassembled WGS sequence"/>
</dbReference>
<dbReference type="AlphaFoldDB" id="A0A8X6XFU3"/>
<name>A0A8X6XFU3_9ARAC</name>